<sequence length="290" mass="31494">MHFAHDNLEMWYGTPDAPAPDGTTEQRRGVSITVGVRPANPSNTVSVRYRVDGQGVVTAPARLEAHDLRGNTQYFRATFPVFWSGETVEYLPVVWCGGRRAPDPATASTFPSSFRLSTTSAFPPASRAPETDGAARAVFPARLEHLVHVTVLLAGEPEVIGETPAGFLVNWYPVSGALDGPAFHASVIPGGEHQTIVRPDGIGVLSASVSTRTRDGVLIALRHSGTVDYGEDWARRLGSGGWPSALPVRTHIRLLTSAVEYQWLNRLHCLSVGEVRPHADLYSYDMYAVR</sequence>
<accession>A0A285ECB9</accession>
<organism evidence="1 2">
    <name type="scientific">Geodermatophilus sabuli</name>
    <dbReference type="NCBI Taxonomy" id="1564158"/>
    <lineage>
        <taxon>Bacteria</taxon>
        <taxon>Bacillati</taxon>
        <taxon>Actinomycetota</taxon>
        <taxon>Actinomycetes</taxon>
        <taxon>Geodermatophilales</taxon>
        <taxon>Geodermatophilaceae</taxon>
        <taxon>Geodermatophilus</taxon>
    </lineage>
</organism>
<dbReference type="AlphaFoldDB" id="A0A285ECB9"/>
<dbReference type="Pfam" id="PF11578">
    <property type="entry name" value="DUF3237"/>
    <property type="match status" value="1"/>
</dbReference>
<dbReference type="Proteomes" id="UP000219514">
    <property type="component" value="Unassembled WGS sequence"/>
</dbReference>
<dbReference type="SMR" id="A0A285ECB9"/>
<dbReference type="Gene3D" id="2.40.160.20">
    <property type="match status" value="1"/>
</dbReference>
<gene>
    <name evidence="1" type="ORF">SAMN06893097_104352</name>
</gene>
<name>A0A285ECB9_9ACTN</name>
<evidence type="ECO:0000313" key="1">
    <source>
        <dbReference type="EMBL" id="SNX96637.1"/>
    </source>
</evidence>
<keyword evidence="2" id="KW-1185">Reference proteome</keyword>
<proteinExistence type="predicted"/>
<reference evidence="1 2" key="1">
    <citation type="submission" date="2017-09" db="EMBL/GenBank/DDBJ databases">
        <authorList>
            <person name="Ehlers B."/>
            <person name="Leendertz F.H."/>
        </authorList>
    </citation>
    <scope>NUCLEOTIDE SEQUENCE [LARGE SCALE GENOMIC DNA]</scope>
    <source>
        <strain evidence="1 2">DSM 46844</strain>
    </source>
</reference>
<dbReference type="EMBL" id="OBDO01000004">
    <property type="protein sequence ID" value="SNX96637.1"/>
    <property type="molecule type" value="Genomic_DNA"/>
</dbReference>
<evidence type="ECO:0008006" key="3">
    <source>
        <dbReference type="Google" id="ProtNLM"/>
    </source>
</evidence>
<dbReference type="OrthoDB" id="5294829at2"/>
<dbReference type="RefSeq" id="WP_097206629.1">
    <property type="nucleotide sequence ID" value="NZ_JACHXB010000002.1"/>
</dbReference>
<protein>
    <recommendedName>
        <fullName evidence="3">DUF3237 domain-containing protein</fullName>
    </recommendedName>
</protein>
<evidence type="ECO:0000313" key="2">
    <source>
        <dbReference type="Proteomes" id="UP000219514"/>
    </source>
</evidence>